<sequence length="53" mass="6471">MDLIKELWQAAVNLRGSIEAPDYKRYVLPLIFFRFLSLRYERRWVTGKVARQR</sequence>
<accession>A0A0F9K208</accession>
<evidence type="ECO:0000256" key="1">
    <source>
        <dbReference type="ARBA" id="ARBA00022747"/>
    </source>
</evidence>
<evidence type="ECO:0000313" key="3">
    <source>
        <dbReference type="EMBL" id="KKM05233.1"/>
    </source>
</evidence>
<dbReference type="InterPro" id="IPR022749">
    <property type="entry name" value="D12N6_MeTrfase_N"/>
</dbReference>
<evidence type="ECO:0000259" key="2">
    <source>
        <dbReference type="Pfam" id="PF12161"/>
    </source>
</evidence>
<dbReference type="Pfam" id="PF12161">
    <property type="entry name" value="HsdM_N"/>
    <property type="match status" value="1"/>
</dbReference>
<dbReference type="Gene3D" id="1.20.1260.30">
    <property type="match status" value="1"/>
</dbReference>
<reference evidence="3" key="1">
    <citation type="journal article" date="2015" name="Nature">
        <title>Complex archaea that bridge the gap between prokaryotes and eukaryotes.</title>
        <authorList>
            <person name="Spang A."/>
            <person name="Saw J.H."/>
            <person name="Jorgensen S.L."/>
            <person name="Zaremba-Niedzwiedzka K."/>
            <person name="Martijn J."/>
            <person name="Lind A.E."/>
            <person name="van Eijk R."/>
            <person name="Schleper C."/>
            <person name="Guy L."/>
            <person name="Ettema T.J."/>
        </authorList>
    </citation>
    <scope>NUCLEOTIDE SEQUENCE</scope>
</reference>
<dbReference type="EMBL" id="LAZR01016267">
    <property type="protein sequence ID" value="KKM05233.1"/>
    <property type="molecule type" value="Genomic_DNA"/>
</dbReference>
<comment type="caution">
    <text evidence="3">The sequence shown here is derived from an EMBL/GenBank/DDBJ whole genome shotgun (WGS) entry which is preliminary data.</text>
</comment>
<name>A0A0F9K208_9ZZZZ</name>
<feature type="domain" description="N6 adenine-specific DNA methyltransferase N-terminal" evidence="2">
    <location>
        <begin position="5"/>
        <end position="43"/>
    </location>
</feature>
<keyword evidence="1" id="KW-0680">Restriction system</keyword>
<dbReference type="SUPFAM" id="SSF53335">
    <property type="entry name" value="S-adenosyl-L-methionine-dependent methyltransferases"/>
    <property type="match status" value="1"/>
</dbReference>
<organism evidence="3">
    <name type="scientific">marine sediment metagenome</name>
    <dbReference type="NCBI Taxonomy" id="412755"/>
    <lineage>
        <taxon>unclassified sequences</taxon>
        <taxon>metagenomes</taxon>
        <taxon>ecological metagenomes</taxon>
    </lineage>
</organism>
<dbReference type="AlphaFoldDB" id="A0A0F9K208"/>
<dbReference type="GO" id="GO:0009307">
    <property type="term" value="P:DNA restriction-modification system"/>
    <property type="evidence" value="ECO:0007669"/>
    <property type="project" value="UniProtKB-KW"/>
</dbReference>
<protein>
    <recommendedName>
        <fullName evidence="2">N6 adenine-specific DNA methyltransferase N-terminal domain-containing protein</fullName>
    </recommendedName>
</protein>
<gene>
    <name evidence="3" type="ORF">LCGC14_1756170</name>
</gene>
<proteinExistence type="predicted"/>
<dbReference type="InterPro" id="IPR029063">
    <property type="entry name" value="SAM-dependent_MTases_sf"/>
</dbReference>
<dbReference type="InterPro" id="IPR038333">
    <property type="entry name" value="T1MK-like_N_sf"/>
</dbReference>